<reference evidence="9 10" key="1">
    <citation type="submission" date="2024-09" db="EMBL/GenBank/DDBJ databases">
        <title>Chromosome-scale assembly of Riccia sorocarpa.</title>
        <authorList>
            <person name="Paukszto L."/>
        </authorList>
    </citation>
    <scope>NUCLEOTIDE SEQUENCE [LARGE SCALE GENOMIC DNA]</scope>
    <source>
        <strain evidence="9">LP-2024</strain>
        <tissue evidence="9">Aerial parts of the thallus</tissue>
    </source>
</reference>
<dbReference type="PROSITE" id="PS00039">
    <property type="entry name" value="DEAD_ATP_HELICASE"/>
    <property type="match status" value="1"/>
</dbReference>
<evidence type="ECO:0000256" key="4">
    <source>
        <dbReference type="ARBA" id="ARBA00022806"/>
    </source>
</evidence>
<dbReference type="CDD" id="cd18787">
    <property type="entry name" value="SF2_C_DEAD"/>
    <property type="match status" value="1"/>
</dbReference>
<proteinExistence type="predicted"/>
<dbReference type="PANTHER" id="PTHR47959">
    <property type="entry name" value="ATP-DEPENDENT RNA HELICASE RHLE-RELATED"/>
    <property type="match status" value="1"/>
</dbReference>
<dbReference type="SUPFAM" id="SSF52540">
    <property type="entry name" value="P-loop containing nucleoside triphosphate hydrolases"/>
    <property type="match status" value="2"/>
</dbReference>
<dbReference type="GO" id="GO:0003724">
    <property type="term" value="F:RNA helicase activity"/>
    <property type="evidence" value="ECO:0007669"/>
    <property type="project" value="UniProtKB-EC"/>
</dbReference>
<dbReference type="Proteomes" id="UP001633002">
    <property type="component" value="Unassembled WGS sequence"/>
</dbReference>
<dbReference type="EC" id="3.6.4.13" evidence="1"/>
<dbReference type="EMBL" id="JBJQOH010000007">
    <property type="protein sequence ID" value="KAL3678460.1"/>
    <property type="molecule type" value="Genomic_DNA"/>
</dbReference>
<keyword evidence="3" id="KW-0378">Hydrolase</keyword>
<feature type="domain" description="Helicase C-terminal" evidence="8">
    <location>
        <begin position="67"/>
        <end position="220"/>
    </location>
</feature>
<keyword evidence="2" id="KW-0547">Nucleotide-binding</keyword>
<evidence type="ECO:0000313" key="9">
    <source>
        <dbReference type="EMBL" id="KAL3678460.1"/>
    </source>
</evidence>
<evidence type="ECO:0000256" key="5">
    <source>
        <dbReference type="ARBA" id="ARBA00022840"/>
    </source>
</evidence>
<evidence type="ECO:0000259" key="8">
    <source>
        <dbReference type="PROSITE" id="PS51194"/>
    </source>
</evidence>
<protein>
    <recommendedName>
        <fullName evidence="1">RNA helicase</fullName>
        <ecNumber evidence="1">3.6.4.13</ecNumber>
    </recommendedName>
</protein>
<gene>
    <name evidence="9" type="ORF">R1sor_021416</name>
</gene>
<dbReference type="Gene3D" id="3.40.50.300">
    <property type="entry name" value="P-loop containing nucleotide triphosphate hydrolases"/>
    <property type="match status" value="2"/>
</dbReference>
<evidence type="ECO:0000256" key="3">
    <source>
        <dbReference type="ARBA" id="ARBA00022801"/>
    </source>
</evidence>
<name>A0ABD3GKC1_9MARC</name>
<keyword evidence="10" id="KW-1185">Reference proteome</keyword>
<dbReference type="GO" id="GO:0003723">
    <property type="term" value="F:RNA binding"/>
    <property type="evidence" value="ECO:0007669"/>
    <property type="project" value="UniProtKB-KW"/>
</dbReference>
<evidence type="ECO:0000313" key="10">
    <source>
        <dbReference type="Proteomes" id="UP001633002"/>
    </source>
</evidence>
<evidence type="ECO:0000256" key="2">
    <source>
        <dbReference type="ARBA" id="ARBA00022741"/>
    </source>
</evidence>
<dbReference type="Pfam" id="PF00271">
    <property type="entry name" value="Helicase_C"/>
    <property type="match status" value="1"/>
</dbReference>
<accession>A0ABD3GKC1</accession>
<keyword evidence="6" id="KW-0694">RNA-binding</keyword>
<keyword evidence="5" id="KW-0067">ATP-binding</keyword>
<evidence type="ECO:0000256" key="7">
    <source>
        <dbReference type="ARBA" id="ARBA00047984"/>
    </source>
</evidence>
<dbReference type="GO" id="GO:0005524">
    <property type="term" value="F:ATP binding"/>
    <property type="evidence" value="ECO:0007669"/>
    <property type="project" value="UniProtKB-KW"/>
</dbReference>
<dbReference type="AlphaFoldDB" id="A0ABD3GKC1"/>
<dbReference type="InterPro" id="IPR001650">
    <property type="entry name" value="Helicase_C-like"/>
</dbReference>
<dbReference type="SMART" id="SM00490">
    <property type="entry name" value="HELICc"/>
    <property type="match status" value="1"/>
</dbReference>
<dbReference type="InterPro" id="IPR027417">
    <property type="entry name" value="P-loop_NTPase"/>
</dbReference>
<dbReference type="PROSITE" id="PS51194">
    <property type="entry name" value="HELICASE_CTER"/>
    <property type="match status" value="1"/>
</dbReference>
<dbReference type="GO" id="GO:0016787">
    <property type="term" value="F:hydrolase activity"/>
    <property type="evidence" value="ECO:0007669"/>
    <property type="project" value="UniProtKB-KW"/>
</dbReference>
<comment type="caution">
    <text evidence="9">The sequence shown here is derived from an EMBL/GenBank/DDBJ whole genome shotgun (WGS) entry which is preliminary data.</text>
</comment>
<dbReference type="InterPro" id="IPR050079">
    <property type="entry name" value="DEAD_box_RNA_helicase"/>
</dbReference>
<organism evidence="9 10">
    <name type="scientific">Riccia sorocarpa</name>
    <dbReference type="NCBI Taxonomy" id="122646"/>
    <lineage>
        <taxon>Eukaryota</taxon>
        <taxon>Viridiplantae</taxon>
        <taxon>Streptophyta</taxon>
        <taxon>Embryophyta</taxon>
        <taxon>Marchantiophyta</taxon>
        <taxon>Marchantiopsida</taxon>
        <taxon>Marchantiidae</taxon>
        <taxon>Marchantiales</taxon>
        <taxon>Ricciaceae</taxon>
        <taxon>Riccia</taxon>
    </lineage>
</organism>
<evidence type="ECO:0000256" key="1">
    <source>
        <dbReference type="ARBA" id="ARBA00012552"/>
    </source>
</evidence>
<dbReference type="PANTHER" id="PTHR47959:SF15">
    <property type="entry name" value="RNA HELICASE"/>
    <property type="match status" value="1"/>
</dbReference>
<evidence type="ECO:0000256" key="6">
    <source>
        <dbReference type="ARBA" id="ARBA00022884"/>
    </source>
</evidence>
<sequence length="241" mass="27331">MLVFILKCGNGNAVCNQVQYLILDEADKLFEMGFVKQIDSIVAVQMFQLKSDTRTLQCNSAGQRGGACSDYYGRSRSDNCCRESLKPTNVLFVDSKERVRDLHKDLAIDGVSIDRIHAGRSQFQRATAIEKFREGKTWILIATDLMVRGMDLKGVNCVINYDFSSSIAAYIHRIGRTGRPGRPGQAITFHTDKDKVLLRSIAHVIRSSGGEVREWMLKLPKNMKMFHRKMSTPRRKQRGEI</sequence>
<comment type="catalytic activity">
    <reaction evidence="7">
        <text>ATP + H2O = ADP + phosphate + H(+)</text>
        <dbReference type="Rhea" id="RHEA:13065"/>
        <dbReference type="ChEBI" id="CHEBI:15377"/>
        <dbReference type="ChEBI" id="CHEBI:15378"/>
        <dbReference type="ChEBI" id="CHEBI:30616"/>
        <dbReference type="ChEBI" id="CHEBI:43474"/>
        <dbReference type="ChEBI" id="CHEBI:456216"/>
        <dbReference type="EC" id="3.6.4.13"/>
    </reaction>
</comment>
<keyword evidence="4" id="KW-0347">Helicase</keyword>
<dbReference type="InterPro" id="IPR000629">
    <property type="entry name" value="RNA-helicase_DEAD-box_CS"/>
</dbReference>